<name>A0ABV9YFN3_9PSEU</name>
<gene>
    <name evidence="3" type="ORF">ACFPFM_42000</name>
</gene>
<evidence type="ECO:0000313" key="3">
    <source>
        <dbReference type="EMBL" id="MFC5060325.1"/>
    </source>
</evidence>
<dbReference type="Proteomes" id="UP001595833">
    <property type="component" value="Unassembled WGS sequence"/>
</dbReference>
<dbReference type="SUPFAM" id="SSF48452">
    <property type="entry name" value="TPR-like"/>
    <property type="match status" value="1"/>
</dbReference>
<evidence type="ECO:0000313" key="4">
    <source>
        <dbReference type="Proteomes" id="UP001595833"/>
    </source>
</evidence>
<dbReference type="PROSITE" id="PS50005">
    <property type="entry name" value="TPR"/>
    <property type="match status" value="1"/>
</dbReference>
<keyword evidence="3" id="KW-0547">Nucleotide-binding</keyword>
<dbReference type="GO" id="GO:0005524">
    <property type="term" value="F:ATP binding"/>
    <property type="evidence" value="ECO:0007669"/>
    <property type="project" value="UniProtKB-KW"/>
</dbReference>
<organism evidence="3 4">
    <name type="scientific">Saccharothrix xinjiangensis</name>
    <dbReference type="NCBI Taxonomy" id="204798"/>
    <lineage>
        <taxon>Bacteria</taxon>
        <taxon>Bacillati</taxon>
        <taxon>Actinomycetota</taxon>
        <taxon>Actinomycetes</taxon>
        <taxon>Pseudonocardiales</taxon>
        <taxon>Pseudonocardiaceae</taxon>
        <taxon>Saccharothrix</taxon>
    </lineage>
</organism>
<dbReference type="PANTHER" id="PTHR47691:SF3">
    <property type="entry name" value="HTH-TYPE TRANSCRIPTIONAL REGULATOR RV0890C-RELATED"/>
    <property type="match status" value="1"/>
</dbReference>
<dbReference type="Pfam" id="PF13424">
    <property type="entry name" value="TPR_12"/>
    <property type="match status" value="2"/>
</dbReference>
<dbReference type="RefSeq" id="WP_344037297.1">
    <property type="nucleotide sequence ID" value="NZ_BAAAKE010000007.1"/>
</dbReference>
<feature type="repeat" description="TPR" evidence="1">
    <location>
        <begin position="508"/>
        <end position="541"/>
    </location>
</feature>
<dbReference type="SUPFAM" id="SSF52540">
    <property type="entry name" value="P-loop containing nucleoside triphosphate hydrolases"/>
    <property type="match status" value="1"/>
</dbReference>
<dbReference type="Gene3D" id="1.25.40.10">
    <property type="entry name" value="Tetratricopeptide repeat domain"/>
    <property type="match status" value="2"/>
</dbReference>
<evidence type="ECO:0000256" key="2">
    <source>
        <dbReference type="SAM" id="MobiDB-lite"/>
    </source>
</evidence>
<proteinExistence type="predicted"/>
<keyword evidence="3" id="KW-0067">ATP-binding</keyword>
<accession>A0ABV9YFN3</accession>
<dbReference type="EMBL" id="JBHSJB010000053">
    <property type="protein sequence ID" value="MFC5060325.1"/>
    <property type="molecule type" value="Genomic_DNA"/>
</dbReference>
<dbReference type="InterPro" id="IPR027417">
    <property type="entry name" value="P-loop_NTPase"/>
</dbReference>
<evidence type="ECO:0000256" key="1">
    <source>
        <dbReference type="PROSITE-ProRule" id="PRU00339"/>
    </source>
</evidence>
<dbReference type="Pfam" id="PF13374">
    <property type="entry name" value="TPR_10"/>
    <property type="match status" value="1"/>
</dbReference>
<sequence>MSKREDGSGLTGGEPPTGRNEVGGVVAGPVVQAGSIGGDVHIHQAAREQPPPRQLPPVPARFVGRAAEQGRLTAALDAAARRGGAAPILALSGAGGIGKTWLVVRWAYRHLDRFPDGQLFVDLRGFSPDSDPMEMGVAVRGFLDALGVEPGRIPTDLHAQAALYRSLVADRRMLIVLDNAASAEQAAPLLPGGQSCVVVVTSRRTPNTLVSRHGAHHLRLDPLTAGEAHELLTDWLGADRVAAEPDAVAELVGFCRGFALALGLIAGHAHTHPGAPLSRLAGELREFGLDVLDDDDPAASLPKVLSWSHRALSAEQREVFALVGVAPGPDLALPAAADLTGLPPVRAKRALRGLEEASLLDQDPRGRYAMHDLVRSWAVTVARSDLADEVRDAALGRVLDSYAHVACAADRLLAPHRLPVLLDPPAPGARPEPPADAAAAMAWLDAEHPNLLAAQQVAVATGRHRVGWLLAWALDSFHGRRGHLRDRVTTWQVAVGAAEELPEHAPRVRASRFLGRALAHLGRHDEAVARLRRALSLAEEHHDNSELAQGHRMLAWAYGQQREDRLAVDHAARALELFRALDQPVWEADALNQFGRHAARSGGHEDGRAHCLAALDLYQRHHNPDGEAATSVSLGYIEHRAGRHERAAGHYEHALLLYRALGNTYTSADVLRDLGTSYAASGRGEEARRVWLEALELYRQLGREEDAGLVRGRLDA</sequence>
<dbReference type="SMART" id="SM00028">
    <property type="entry name" value="TPR"/>
    <property type="match status" value="5"/>
</dbReference>
<feature type="region of interest" description="Disordered" evidence="2">
    <location>
        <begin position="1"/>
        <end position="24"/>
    </location>
</feature>
<comment type="caution">
    <text evidence="3">The sequence shown here is derived from an EMBL/GenBank/DDBJ whole genome shotgun (WGS) entry which is preliminary data.</text>
</comment>
<reference evidence="4" key="1">
    <citation type="journal article" date="2019" name="Int. J. Syst. Evol. Microbiol.">
        <title>The Global Catalogue of Microorganisms (GCM) 10K type strain sequencing project: providing services to taxonomists for standard genome sequencing and annotation.</title>
        <authorList>
            <consortium name="The Broad Institute Genomics Platform"/>
            <consortium name="The Broad Institute Genome Sequencing Center for Infectious Disease"/>
            <person name="Wu L."/>
            <person name="Ma J."/>
        </authorList>
    </citation>
    <scope>NUCLEOTIDE SEQUENCE [LARGE SCALE GENOMIC DNA]</scope>
    <source>
        <strain evidence="4">KCTC 12848</strain>
    </source>
</reference>
<dbReference type="InterPro" id="IPR019734">
    <property type="entry name" value="TPR_rpt"/>
</dbReference>
<dbReference type="Gene3D" id="3.40.50.300">
    <property type="entry name" value="P-loop containing nucleotide triphosphate hydrolases"/>
    <property type="match status" value="1"/>
</dbReference>
<dbReference type="PRINTS" id="PR00364">
    <property type="entry name" value="DISEASERSIST"/>
</dbReference>
<keyword evidence="1" id="KW-0802">TPR repeat</keyword>
<dbReference type="PANTHER" id="PTHR47691">
    <property type="entry name" value="REGULATOR-RELATED"/>
    <property type="match status" value="1"/>
</dbReference>
<keyword evidence="4" id="KW-1185">Reference proteome</keyword>
<dbReference type="InterPro" id="IPR011990">
    <property type="entry name" value="TPR-like_helical_dom_sf"/>
</dbReference>
<protein>
    <submittedName>
        <fullName evidence="3">ATP-binding protein</fullName>
    </submittedName>
</protein>